<feature type="region of interest" description="Disordered" evidence="1">
    <location>
        <begin position="1"/>
        <end position="87"/>
    </location>
</feature>
<evidence type="ECO:0000313" key="3">
    <source>
        <dbReference type="Proteomes" id="UP000325783"/>
    </source>
</evidence>
<name>A0A5P8PRA6_9CAUD</name>
<protein>
    <submittedName>
        <fullName evidence="2">Uncharacterized protein</fullName>
    </submittedName>
</protein>
<evidence type="ECO:0000256" key="1">
    <source>
        <dbReference type="SAM" id="MobiDB-lite"/>
    </source>
</evidence>
<gene>
    <name evidence="2" type="ORF">VOWphi5012_012</name>
</gene>
<proteinExistence type="predicted"/>
<organism evidence="2 3">
    <name type="scientific">Vibrio phage phi50-12</name>
    <dbReference type="NCBI Taxonomy" id="2654972"/>
    <lineage>
        <taxon>Viruses</taxon>
        <taxon>Duplodnaviria</taxon>
        <taxon>Heunggongvirae</taxon>
        <taxon>Uroviricota</taxon>
        <taxon>Caudoviricetes</taxon>
        <taxon>Schitoviridae</taxon>
        <taxon>Penintadodekavirus</taxon>
        <taxon>Penintadodekavirus 5012</taxon>
    </lineage>
</organism>
<accession>A0A5P8PRA6</accession>
<sequence>MNSEQIANMSDEEILNMDWSFDAEDSDTSSDITEDTGSDEPVVDLSEEDTLDEPEQEIEQDEEVEESEEVEEQDTPEEVEDSVEPSELDKLVGVPIEHQGKTITLNSVDEVLAMVKQSMALSSQVTSMEVHEPLIAMLEENQLLDSSKLSMAIDLLNGNPDAIRKLIADKQISMDDIDSETENKYQPSDKSLSQEKIKLSNTLKKLQESSEGVQVINTIANWDEQSKNLLSKHPENLNHLEAHVRDGTFTKVVGEIERQKMLGQLPQSTPMAQAYQHVLGLMMQQQQQSQPEEKVVPDTPTKPKKSKARAQSVSNATTAGSKPNYTPEDVANMTDEQVLKLFN</sequence>
<feature type="compositionally biased region" description="Acidic residues" evidence="1">
    <location>
        <begin position="10"/>
        <end position="86"/>
    </location>
</feature>
<reference evidence="2 3" key="1">
    <citation type="submission" date="2019-10" db="EMBL/GenBank/DDBJ databases">
        <authorList>
            <person name="Lin L.C."/>
        </authorList>
    </citation>
    <scope>NUCLEOTIDE SEQUENCE [LARGE SCALE GENOMIC DNA]</scope>
</reference>
<evidence type="ECO:0000313" key="2">
    <source>
        <dbReference type="EMBL" id="QFR59796.1"/>
    </source>
</evidence>
<dbReference type="EMBL" id="MN584918">
    <property type="protein sequence ID" value="QFR59796.1"/>
    <property type="molecule type" value="Genomic_DNA"/>
</dbReference>
<dbReference type="Proteomes" id="UP000325783">
    <property type="component" value="Segment"/>
</dbReference>
<feature type="compositionally biased region" description="Polar residues" evidence="1">
    <location>
        <begin position="309"/>
        <end position="324"/>
    </location>
</feature>
<keyword evidence="3" id="KW-1185">Reference proteome</keyword>
<feature type="region of interest" description="Disordered" evidence="1">
    <location>
        <begin position="283"/>
        <end position="343"/>
    </location>
</feature>